<protein>
    <submittedName>
        <fullName evidence="4">Phospholipase</fullName>
    </submittedName>
</protein>
<gene>
    <name evidence="4" type="ORF">LVY72_20485</name>
</gene>
<dbReference type="EMBL" id="JAKLTQ010000022">
    <property type="protein sequence ID" value="MCG2624271.1"/>
    <property type="molecule type" value="Genomic_DNA"/>
</dbReference>
<dbReference type="SUPFAM" id="SSF53474">
    <property type="entry name" value="alpha/beta-Hydrolases"/>
    <property type="match status" value="1"/>
</dbReference>
<evidence type="ECO:0000313" key="4">
    <source>
        <dbReference type="EMBL" id="MCG2624271.1"/>
    </source>
</evidence>
<reference evidence="4" key="1">
    <citation type="submission" date="2022-01" db="EMBL/GenBank/DDBJ databases">
        <authorList>
            <person name="Jo J.-H."/>
            <person name="Im W.-T."/>
        </authorList>
    </citation>
    <scope>NUCLEOTIDE SEQUENCE</scope>
    <source>
        <strain evidence="4">I2-34</strain>
    </source>
</reference>
<dbReference type="PANTHER" id="PTHR10655:SF17">
    <property type="entry name" value="LYSOPHOSPHOLIPASE-LIKE PROTEIN 1"/>
    <property type="match status" value="1"/>
</dbReference>
<dbReference type="Proteomes" id="UP001165368">
    <property type="component" value="Unassembled WGS sequence"/>
</dbReference>
<dbReference type="RefSeq" id="WP_237825986.1">
    <property type="nucleotide sequence ID" value="NZ_JAKLTQ010000022.1"/>
</dbReference>
<evidence type="ECO:0000259" key="3">
    <source>
        <dbReference type="Pfam" id="PF02230"/>
    </source>
</evidence>
<accession>A0ABS9LC70</accession>
<comment type="caution">
    <text evidence="4">The sequence shown here is derived from an EMBL/GenBank/DDBJ whole genome shotgun (WGS) entry which is preliminary data.</text>
</comment>
<dbReference type="InterPro" id="IPR029058">
    <property type="entry name" value="AB_hydrolase_fold"/>
</dbReference>
<keyword evidence="2" id="KW-0378">Hydrolase</keyword>
<evidence type="ECO:0000313" key="5">
    <source>
        <dbReference type="Proteomes" id="UP001165368"/>
    </source>
</evidence>
<dbReference type="InterPro" id="IPR003140">
    <property type="entry name" value="PLipase/COase/thioEstase"/>
</dbReference>
<comment type="similarity">
    <text evidence="1">Belongs to the AB hydrolase superfamily. AB hydrolase 2 family.</text>
</comment>
<dbReference type="InterPro" id="IPR050565">
    <property type="entry name" value="LYPA1-2/EST-like"/>
</dbReference>
<feature type="domain" description="Phospholipase/carboxylesterase/thioesterase" evidence="3">
    <location>
        <begin position="12"/>
        <end position="202"/>
    </location>
</feature>
<organism evidence="4 5">
    <name type="scientific">Arthrobacter hankyongi</name>
    <dbReference type="NCBI Taxonomy" id="2904801"/>
    <lineage>
        <taxon>Bacteria</taxon>
        <taxon>Bacillati</taxon>
        <taxon>Actinomycetota</taxon>
        <taxon>Actinomycetes</taxon>
        <taxon>Micrococcales</taxon>
        <taxon>Micrococcaceae</taxon>
        <taxon>Arthrobacter</taxon>
    </lineage>
</organism>
<evidence type="ECO:0000256" key="1">
    <source>
        <dbReference type="ARBA" id="ARBA00006499"/>
    </source>
</evidence>
<sequence length="210" mass="23008">MTAAVWSRPEPSRTGTVLLVMLHGYGSSEEKLLPLFSALPPEVTGVALRGHFDVGGSFGWFLLDPLLHPDIAEVLDSAGRVFTWLDPVLAAGSFTGVALLGFSQGMALATTLLRLRPRAFRAGVGLSGFVLEHELLARTDEPDAAVPFFWGRDVRDGFIHRHAVRHTADWLQAHTLLTARTYPGMGHRIGPEEIRDVGIFLRRYLTGDSL</sequence>
<keyword evidence="5" id="KW-1185">Reference proteome</keyword>
<proteinExistence type="inferred from homology"/>
<dbReference type="Gene3D" id="3.40.50.1820">
    <property type="entry name" value="alpha/beta hydrolase"/>
    <property type="match status" value="1"/>
</dbReference>
<name>A0ABS9LC70_9MICC</name>
<dbReference type="Pfam" id="PF02230">
    <property type="entry name" value="Abhydrolase_2"/>
    <property type="match status" value="1"/>
</dbReference>
<dbReference type="PANTHER" id="PTHR10655">
    <property type="entry name" value="LYSOPHOSPHOLIPASE-RELATED"/>
    <property type="match status" value="1"/>
</dbReference>
<evidence type="ECO:0000256" key="2">
    <source>
        <dbReference type="ARBA" id="ARBA00022801"/>
    </source>
</evidence>